<name>X1UHP9_9ZZZZ</name>
<accession>X1UHP9</accession>
<dbReference type="EMBL" id="BARW01032717">
    <property type="protein sequence ID" value="GAJ03097.1"/>
    <property type="molecule type" value="Genomic_DNA"/>
</dbReference>
<gene>
    <name evidence="1" type="ORF">S12H4_51716</name>
</gene>
<comment type="caution">
    <text evidence="1">The sequence shown here is derived from an EMBL/GenBank/DDBJ whole genome shotgun (WGS) entry which is preliminary data.</text>
</comment>
<sequence>YSRGQKDMAEVKVTLSDEMVEFLRGIYETQQTLALAAEHINAASEALSNLGLKRDDVAVIVASRAGISKTAVIKIMSVLRQKDMDVYEILAMFIAAKERIGKDQARRTLRCLMELVTQVKGAESTPLAIVERSER</sequence>
<protein>
    <submittedName>
        <fullName evidence="1">Uncharacterized protein</fullName>
    </submittedName>
</protein>
<feature type="non-terminal residue" evidence="1">
    <location>
        <position position="1"/>
    </location>
</feature>
<proteinExistence type="predicted"/>
<evidence type="ECO:0000313" key="1">
    <source>
        <dbReference type="EMBL" id="GAJ03097.1"/>
    </source>
</evidence>
<dbReference type="AlphaFoldDB" id="X1UHP9"/>
<reference evidence="1" key="1">
    <citation type="journal article" date="2014" name="Front. Microbiol.">
        <title>High frequency of phylogenetically diverse reductive dehalogenase-homologous genes in deep subseafloor sedimentary metagenomes.</title>
        <authorList>
            <person name="Kawai M."/>
            <person name="Futagami T."/>
            <person name="Toyoda A."/>
            <person name="Takaki Y."/>
            <person name="Nishi S."/>
            <person name="Hori S."/>
            <person name="Arai W."/>
            <person name="Tsubouchi T."/>
            <person name="Morono Y."/>
            <person name="Uchiyama I."/>
            <person name="Ito T."/>
            <person name="Fujiyama A."/>
            <person name="Inagaki F."/>
            <person name="Takami H."/>
        </authorList>
    </citation>
    <scope>NUCLEOTIDE SEQUENCE</scope>
    <source>
        <strain evidence="1">Expedition CK06-06</strain>
    </source>
</reference>
<organism evidence="1">
    <name type="scientific">marine sediment metagenome</name>
    <dbReference type="NCBI Taxonomy" id="412755"/>
    <lineage>
        <taxon>unclassified sequences</taxon>
        <taxon>metagenomes</taxon>
        <taxon>ecological metagenomes</taxon>
    </lineage>
</organism>